<dbReference type="PANTHER" id="PTHR43172:SF2">
    <property type="entry name" value="ADENYLOSUCCINATE LYASE C-TERMINAL DOMAIN-CONTAINING PROTEIN"/>
    <property type="match status" value="1"/>
</dbReference>
<dbReference type="InterPro" id="IPR019468">
    <property type="entry name" value="AdenyloSucc_lyase_C"/>
</dbReference>
<name>A0A916TAY7_9ACTN</name>
<keyword evidence="1" id="KW-0456">Lyase</keyword>
<dbReference type="PRINTS" id="PR00149">
    <property type="entry name" value="FUMRATELYASE"/>
</dbReference>
<dbReference type="AlphaFoldDB" id="A0A916TAY7"/>
<gene>
    <name evidence="4" type="ORF">GCM10011489_27460</name>
</gene>
<evidence type="ECO:0000259" key="3">
    <source>
        <dbReference type="SMART" id="SM00998"/>
    </source>
</evidence>
<evidence type="ECO:0000256" key="2">
    <source>
        <dbReference type="ARBA" id="ARBA00034772"/>
    </source>
</evidence>
<dbReference type="Gene3D" id="1.20.200.10">
    <property type="entry name" value="Fumarase/aspartase (Central domain)"/>
    <property type="match status" value="1"/>
</dbReference>
<keyword evidence="5" id="KW-1185">Reference proteome</keyword>
<accession>A0A916TAY7</accession>
<dbReference type="InterPro" id="IPR020557">
    <property type="entry name" value="Fumarate_lyase_CS"/>
</dbReference>
<feature type="domain" description="Adenylosuccinate lyase C-terminal" evidence="3">
    <location>
        <begin position="344"/>
        <end position="413"/>
    </location>
</feature>
<dbReference type="RefSeq" id="WP_188587194.1">
    <property type="nucleotide sequence ID" value="NZ_BMGC01000021.1"/>
</dbReference>
<dbReference type="PROSITE" id="PS00163">
    <property type="entry name" value="FUMARATE_LYASES"/>
    <property type="match status" value="1"/>
</dbReference>
<reference evidence="4" key="1">
    <citation type="journal article" date="2014" name="Int. J. Syst. Evol. Microbiol.">
        <title>Complete genome sequence of Corynebacterium casei LMG S-19264T (=DSM 44701T), isolated from a smear-ripened cheese.</title>
        <authorList>
            <consortium name="US DOE Joint Genome Institute (JGI-PGF)"/>
            <person name="Walter F."/>
            <person name="Albersmeier A."/>
            <person name="Kalinowski J."/>
            <person name="Ruckert C."/>
        </authorList>
    </citation>
    <scope>NUCLEOTIDE SEQUENCE</scope>
    <source>
        <strain evidence="4">CGMCC 1.12827</strain>
    </source>
</reference>
<dbReference type="GO" id="GO:0016829">
    <property type="term" value="F:lyase activity"/>
    <property type="evidence" value="ECO:0007669"/>
    <property type="project" value="UniProtKB-KW"/>
</dbReference>
<dbReference type="SMART" id="SM00998">
    <property type="entry name" value="ADSL_C"/>
    <property type="match status" value="1"/>
</dbReference>
<dbReference type="InterPro" id="IPR008948">
    <property type="entry name" value="L-Aspartase-like"/>
</dbReference>
<proteinExistence type="inferred from homology"/>
<dbReference type="InterPro" id="IPR000362">
    <property type="entry name" value="Fumarate_lyase_fam"/>
</dbReference>
<dbReference type="Proteomes" id="UP000621454">
    <property type="component" value="Unassembled WGS sequence"/>
</dbReference>
<dbReference type="Gene3D" id="1.10.40.30">
    <property type="entry name" value="Fumarase/aspartase (C-terminal domain)"/>
    <property type="match status" value="1"/>
</dbReference>
<dbReference type="SUPFAM" id="SSF48557">
    <property type="entry name" value="L-aspartase-like"/>
    <property type="match status" value="1"/>
</dbReference>
<organism evidence="4 5">
    <name type="scientific">Gordonia jinhuaensis</name>
    <dbReference type="NCBI Taxonomy" id="1517702"/>
    <lineage>
        <taxon>Bacteria</taxon>
        <taxon>Bacillati</taxon>
        <taxon>Actinomycetota</taxon>
        <taxon>Actinomycetes</taxon>
        <taxon>Mycobacteriales</taxon>
        <taxon>Gordoniaceae</taxon>
        <taxon>Gordonia</taxon>
    </lineage>
</organism>
<evidence type="ECO:0000256" key="1">
    <source>
        <dbReference type="ARBA" id="ARBA00023239"/>
    </source>
</evidence>
<comment type="caution">
    <text evidence="4">The sequence shown here is derived from an EMBL/GenBank/DDBJ whole genome shotgun (WGS) entry which is preliminary data.</text>
</comment>
<evidence type="ECO:0000313" key="5">
    <source>
        <dbReference type="Proteomes" id="UP000621454"/>
    </source>
</evidence>
<evidence type="ECO:0000313" key="4">
    <source>
        <dbReference type="EMBL" id="GGB38288.1"/>
    </source>
</evidence>
<sequence>MSGLDEILGDDAWISAMCTVEGALAMACADAGLIDRTDAEEVRRTCETVSIDPVSLGAEAAEAGNPVLGVVHRIRAATSAPPSAVHRGATSQDIIDNAMSLLLRSAARASHEALASAALAGADLAHAHRSTPMAARTLGQQALPTSFGALVATWARPLAQADGLIADAVASLPVQYGGAAGTMAAVAPHGPAVATALARRLDLAATDAVWHTDRIPFLRVASAFAAAAGAVNKCATDIVAMSATELGEVSEIKPGGSSAMPHKRNPVAAIAARADSRRAPGLLATMAANTDHEFARAAGPWHAEWPTLIELARVTIGATRRLSDSLSGLQVHTDAMAHNLDATGGALMAERVVGALSPHTRDAREIVTSACAARTPLDTDERILAHLSADEIRRLLDPSGYLGHAPDLADAAVRDIRAHFATEEES</sequence>
<dbReference type="EMBL" id="BMGC01000021">
    <property type="protein sequence ID" value="GGB38288.1"/>
    <property type="molecule type" value="Genomic_DNA"/>
</dbReference>
<protein>
    <submittedName>
        <fullName evidence="4">3-carboxymuconate cycloisomerase (PcaB)</fullName>
    </submittedName>
</protein>
<dbReference type="PANTHER" id="PTHR43172">
    <property type="entry name" value="ADENYLOSUCCINATE LYASE"/>
    <property type="match status" value="1"/>
</dbReference>
<reference evidence="4" key="2">
    <citation type="submission" date="2020-09" db="EMBL/GenBank/DDBJ databases">
        <authorList>
            <person name="Sun Q."/>
            <person name="Zhou Y."/>
        </authorList>
    </citation>
    <scope>NUCLEOTIDE SEQUENCE</scope>
    <source>
        <strain evidence="4">CGMCC 1.12827</strain>
    </source>
</reference>
<dbReference type="Pfam" id="PF00206">
    <property type="entry name" value="Lyase_1"/>
    <property type="match status" value="1"/>
</dbReference>
<dbReference type="InterPro" id="IPR022761">
    <property type="entry name" value="Fumarate_lyase_N"/>
</dbReference>
<comment type="similarity">
    <text evidence="2">Belongs to the class-II fumarase/aspartase family.</text>
</comment>